<dbReference type="InParanoid" id="D2VE60"/>
<dbReference type="KEGG" id="ngr:NAEGRDRAFT_48817"/>
<reference evidence="2 3" key="1">
    <citation type="journal article" date="2010" name="Cell">
        <title>The genome of Naegleria gruberi illuminates early eukaryotic versatility.</title>
        <authorList>
            <person name="Fritz-Laylin L.K."/>
            <person name="Prochnik S.E."/>
            <person name="Ginger M.L."/>
            <person name="Dacks J.B."/>
            <person name="Carpenter M.L."/>
            <person name="Field M.C."/>
            <person name="Kuo A."/>
            <person name="Paredez A."/>
            <person name="Chapman J."/>
            <person name="Pham J."/>
            <person name="Shu S."/>
            <person name="Neupane R."/>
            <person name="Cipriano M."/>
            <person name="Mancuso J."/>
            <person name="Tu H."/>
            <person name="Salamov A."/>
            <person name="Lindquist E."/>
            <person name="Shapiro H."/>
            <person name="Lucas S."/>
            <person name="Grigoriev I.V."/>
            <person name="Cande W.Z."/>
            <person name="Fulton C."/>
            <person name="Rokhsar D.S."/>
            <person name="Dawson S.C."/>
        </authorList>
    </citation>
    <scope>NUCLEOTIDE SEQUENCE [LARGE SCALE GENOMIC DNA]</scope>
    <source>
        <strain evidence="2 3">NEG-M</strain>
    </source>
</reference>
<name>D2VE60_NAEGR</name>
<evidence type="ECO:0000313" key="2">
    <source>
        <dbReference type="EMBL" id="EFC44739.1"/>
    </source>
</evidence>
<dbReference type="VEuPathDB" id="AmoebaDB:NAEGRDRAFT_48817"/>
<dbReference type="GeneID" id="8848885"/>
<dbReference type="AlphaFoldDB" id="D2VE60"/>
<evidence type="ECO:0000313" key="3">
    <source>
        <dbReference type="Proteomes" id="UP000006671"/>
    </source>
</evidence>
<feature type="compositionally biased region" description="Basic and acidic residues" evidence="1">
    <location>
        <begin position="143"/>
        <end position="163"/>
    </location>
</feature>
<dbReference type="EMBL" id="GG738866">
    <property type="protein sequence ID" value="EFC44739.1"/>
    <property type="molecule type" value="Genomic_DNA"/>
</dbReference>
<dbReference type="RefSeq" id="XP_002677483.1">
    <property type="nucleotide sequence ID" value="XM_002677437.1"/>
</dbReference>
<evidence type="ECO:0000256" key="1">
    <source>
        <dbReference type="SAM" id="MobiDB-lite"/>
    </source>
</evidence>
<sequence>MASRLVKWFMPTANYHVRKTIKKNTMMNNSNIKELHFNNQETSLVSNEKMISSPLSEETCCTNEPERVWIHFGHIPHVSNSLQPTSLEQMKSTLHQPKVMIEKQRKTERLLQDRITGKLFYQSTESHSKSLKQPLFIPSQFNDSERKPPSIKEERRRAKERSQKALLESIRNQPISLPTSYSIVRRVLNFDDEE</sequence>
<keyword evidence="3" id="KW-1185">Reference proteome</keyword>
<proteinExistence type="predicted"/>
<organism evidence="3">
    <name type="scientific">Naegleria gruberi</name>
    <name type="common">Amoeba</name>
    <dbReference type="NCBI Taxonomy" id="5762"/>
    <lineage>
        <taxon>Eukaryota</taxon>
        <taxon>Discoba</taxon>
        <taxon>Heterolobosea</taxon>
        <taxon>Tetramitia</taxon>
        <taxon>Eutetramitia</taxon>
        <taxon>Vahlkampfiidae</taxon>
        <taxon>Naegleria</taxon>
    </lineage>
</organism>
<dbReference type="Proteomes" id="UP000006671">
    <property type="component" value="Unassembled WGS sequence"/>
</dbReference>
<feature type="region of interest" description="Disordered" evidence="1">
    <location>
        <begin position="132"/>
        <end position="167"/>
    </location>
</feature>
<gene>
    <name evidence="2" type="ORF">NAEGRDRAFT_48817</name>
</gene>
<protein>
    <submittedName>
        <fullName evidence="2">Predicted protein</fullName>
    </submittedName>
</protein>
<accession>D2VE60</accession>